<comment type="caution">
    <text evidence="1">The sequence shown here is derived from an EMBL/GenBank/DDBJ whole genome shotgun (WGS) entry which is preliminary data.</text>
</comment>
<name>A0ACC6PHD9_9BACL</name>
<sequence length="42" mass="4576">MSARADGIAVSANDIRPRIAGLSGRTADHHNEKIHIQRRVNA</sequence>
<protein>
    <submittedName>
        <fullName evidence="1">Uncharacterized protein</fullName>
    </submittedName>
</protein>
<accession>A0ACC6PHD9</accession>
<evidence type="ECO:0000313" key="2">
    <source>
        <dbReference type="Proteomes" id="UP001380953"/>
    </source>
</evidence>
<keyword evidence="2" id="KW-1185">Reference proteome</keyword>
<dbReference type="EMBL" id="JBBKAR010000053">
    <property type="protein sequence ID" value="MEJ8306328.1"/>
    <property type="molecule type" value="Genomic_DNA"/>
</dbReference>
<reference evidence="1" key="1">
    <citation type="submission" date="2024-03" db="EMBL/GenBank/DDBJ databases">
        <title>Whole genome sequecning of epiphytes from Marcgravia umbellata leaves.</title>
        <authorList>
            <person name="Kumar G."/>
            <person name="Savka M.A."/>
        </authorList>
    </citation>
    <scope>NUCLEOTIDE SEQUENCE</scope>
    <source>
        <strain evidence="1">RIT_BL5</strain>
    </source>
</reference>
<organism evidence="1 2">
    <name type="scientific">Saccharibacillus sacchari</name>
    <dbReference type="NCBI Taxonomy" id="456493"/>
    <lineage>
        <taxon>Bacteria</taxon>
        <taxon>Bacillati</taxon>
        <taxon>Bacillota</taxon>
        <taxon>Bacilli</taxon>
        <taxon>Bacillales</taxon>
        <taxon>Paenibacillaceae</taxon>
        <taxon>Saccharibacillus</taxon>
    </lineage>
</organism>
<dbReference type="Proteomes" id="UP001380953">
    <property type="component" value="Unassembled WGS sequence"/>
</dbReference>
<gene>
    <name evidence="1" type="ORF">WKI47_20685</name>
</gene>
<evidence type="ECO:0000313" key="1">
    <source>
        <dbReference type="EMBL" id="MEJ8306328.1"/>
    </source>
</evidence>
<proteinExistence type="predicted"/>